<dbReference type="InterPro" id="IPR036709">
    <property type="entry name" value="Autotransporte_beta_dom_sf"/>
</dbReference>
<dbReference type="InterPro" id="IPR013425">
    <property type="entry name" value="Autotrns_rpt"/>
</dbReference>
<evidence type="ECO:0000256" key="2">
    <source>
        <dbReference type="ARBA" id="ARBA00022729"/>
    </source>
</evidence>
<dbReference type="Proteomes" id="UP000241229">
    <property type="component" value="Unassembled WGS sequence"/>
</dbReference>
<dbReference type="InterPro" id="IPR000209">
    <property type="entry name" value="Peptidase_S8/S53_dom"/>
</dbReference>
<dbReference type="GO" id="GO:0019867">
    <property type="term" value="C:outer membrane"/>
    <property type="evidence" value="ECO:0007669"/>
    <property type="project" value="InterPro"/>
</dbReference>
<dbReference type="Gene3D" id="2.40.128.130">
    <property type="entry name" value="Autotransporter beta-domain"/>
    <property type="match status" value="1"/>
</dbReference>
<keyword evidence="1 5" id="KW-0645">Protease</keyword>
<evidence type="ECO:0000256" key="3">
    <source>
        <dbReference type="ARBA" id="ARBA00022801"/>
    </source>
</evidence>
<evidence type="ECO:0000256" key="1">
    <source>
        <dbReference type="ARBA" id="ARBA00022670"/>
    </source>
</evidence>
<dbReference type="SUPFAM" id="SSF52743">
    <property type="entry name" value="Subtilisin-like"/>
    <property type="match status" value="1"/>
</dbReference>
<dbReference type="GO" id="GO:0004252">
    <property type="term" value="F:serine-type endopeptidase activity"/>
    <property type="evidence" value="ECO:0007669"/>
    <property type="project" value="UniProtKB-UniRule"/>
</dbReference>
<dbReference type="InterPro" id="IPR023827">
    <property type="entry name" value="Peptidase_S8_Asp-AS"/>
</dbReference>
<accession>A0A2P7SAM2</accession>
<dbReference type="InterPro" id="IPR023828">
    <property type="entry name" value="Peptidase_S8_Ser-AS"/>
</dbReference>
<dbReference type="RefSeq" id="WP_106772585.1">
    <property type="nucleotide sequence ID" value="NZ_PXYK01000011.1"/>
</dbReference>
<dbReference type="Pfam" id="PF03797">
    <property type="entry name" value="Autotransporter"/>
    <property type="match status" value="1"/>
</dbReference>
<sequence length="938" mass="96248">MKNASRRAGRAATLLLSVAFPAAALAQTAGDPSDPETWKTPEYRAQWGLDMINAADAYARGVDGSGVKVGVVDSGLDINHPEFAGRVGGGYDHVAGSPDLIDHDGHGTMVTSILGANRDGAGMHGVASGAEIFAARIWDKDSWFDENGNNVWDPRAASAWDQLLKQDVRIINNSWGWNGNPITDYPAEAWSEFSPNIVSAAHRAVDGGALMIFSSGNGGDDSPTFPAGLPHYFSELESGWLAVVAVTPTQLASWSNQCGVAMNWCLSAPGGSHYEWNPETDMWEWPDSADIFGAVPGGGYRTAYGTSYAAPHVAGAAALVSQMFPYMTMSQVRQVLLGTARDVGPAGVDEIFGYGLLNVGKAVRGPGAFDWGDLHVVIDEGTSVWENDITGDGGLIKSGDGTLVLTGDSTYGGDTRIDGGALAIGGSIASDTFVEQSGLLAGTGTVHGDVDNAGAVYAGWNVLGGVLTVDGNYRQRANSWLVVELGAPDGTSRLDVTGTAALEGGAVDVLVAPGGYRGDGRHTILSAAGGVTGRFAEVCNCYAFLDFALAYDPAAVHLDVARNEVAFADLASSGNGAAVAGTIESLGIGNILYDNAIGIFTGEAPFASLSGEIHASLSGLLIEQSSLLSHAATARLRSTFADAGAAPLPVMAYGPDGAAPAAATTDRFAVWSQVLGARGEIDANGSAAGLDHSVGGLLFGGDAAVGDAWRVGVLGGYSHTSFEQSLASGSSKNIHLGIYGGAEWGALALRTGAAYSWHDVETRRETWLGWLGGNPTAGYDAGTAQLFGELGYRLPAARMELEPFAGLAYARVRADGFTEKDGGPLGLTAAASTTDTTFATLGVHASAGFDIGSLAATARGTLGWRHAFGDVVPTTAMALAGGGSFDAEGLPIARDALVLEAGLDLAIAPAASLGLTYAGQIAGSARDHGFSGSLTLKF</sequence>
<dbReference type="Pfam" id="PF00082">
    <property type="entry name" value="Peptidase_S8"/>
    <property type="match status" value="1"/>
</dbReference>
<dbReference type="Gene3D" id="3.40.50.200">
    <property type="entry name" value="Peptidase S8/S53 domain"/>
    <property type="match status" value="1"/>
</dbReference>
<dbReference type="EMBL" id="PXYK01000011">
    <property type="protein sequence ID" value="PSJ59510.1"/>
    <property type="molecule type" value="Genomic_DNA"/>
</dbReference>
<dbReference type="PROSITE" id="PS51892">
    <property type="entry name" value="SUBTILASE"/>
    <property type="match status" value="1"/>
</dbReference>
<feature type="active site" description="Charge relay system" evidence="5">
    <location>
        <position position="106"/>
    </location>
</feature>
<evidence type="ECO:0000256" key="6">
    <source>
        <dbReference type="SAM" id="SignalP"/>
    </source>
</evidence>
<dbReference type="AlphaFoldDB" id="A0A2P7SAM2"/>
<dbReference type="PANTHER" id="PTHR42884:SF14">
    <property type="entry name" value="NEUROENDOCRINE CONVERTASE 1"/>
    <property type="match status" value="1"/>
</dbReference>
<dbReference type="NCBIfam" id="TIGR02601">
    <property type="entry name" value="autotrns_rpt"/>
    <property type="match status" value="1"/>
</dbReference>
<dbReference type="GO" id="GO:0005886">
    <property type="term" value="C:plasma membrane"/>
    <property type="evidence" value="ECO:0007669"/>
    <property type="project" value="TreeGrafter"/>
</dbReference>
<keyword evidence="9" id="KW-1185">Reference proteome</keyword>
<feature type="active site" description="Charge relay system" evidence="5">
    <location>
        <position position="73"/>
    </location>
</feature>
<comment type="caution">
    <text evidence="8">The sequence shown here is derived from an EMBL/GenBank/DDBJ whole genome shotgun (WGS) entry which is preliminary data.</text>
</comment>
<feature type="active site" description="Charge relay system" evidence="5">
    <location>
        <position position="307"/>
    </location>
</feature>
<dbReference type="PROSITE" id="PS00138">
    <property type="entry name" value="SUBTILASE_SER"/>
    <property type="match status" value="1"/>
</dbReference>
<dbReference type="CDD" id="cd04848">
    <property type="entry name" value="Peptidases_S8_Autotransporter_serine_protease_like"/>
    <property type="match status" value="1"/>
</dbReference>
<dbReference type="InterPro" id="IPR034061">
    <property type="entry name" value="Peptidases_S8_Autotransporter"/>
</dbReference>
<name>A0A2P7SAM2_9HYPH</name>
<dbReference type="InterPro" id="IPR015500">
    <property type="entry name" value="Peptidase_S8_subtilisin-rel"/>
</dbReference>
<keyword evidence="4 5" id="KW-0720">Serine protease</keyword>
<feature type="chain" id="PRO_5015175254" description="Autotransporter domain-containing protein" evidence="6">
    <location>
        <begin position="27"/>
        <end position="938"/>
    </location>
</feature>
<protein>
    <recommendedName>
        <fullName evidence="7">Autotransporter domain-containing protein</fullName>
    </recommendedName>
</protein>
<dbReference type="PROSITE" id="PS00136">
    <property type="entry name" value="SUBTILASE_ASP"/>
    <property type="match status" value="1"/>
</dbReference>
<evidence type="ECO:0000256" key="4">
    <source>
        <dbReference type="ARBA" id="ARBA00022825"/>
    </source>
</evidence>
<evidence type="ECO:0000313" key="9">
    <source>
        <dbReference type="Proteomes" id="UP000241229"/>
    </source>
</evidence>
<dbReference type="NCBIfam" id="TIGR01414">
    <property type="entry name" value="autotrans_barl"/>
    <property type="match status" value="1"/>
</dbReference>
<dbReference type="InterPro" id="IPR036852">
    <property type="entry name" value="Peptidase_S8/S53_dom_sf"/>
</dbReference>
<dbReference type="InterPro" id="IPR022398">
    <property type="entry name" value="Peptidase_S8_His-AS"/>
</dbReference>
<feature type="domain" description="Autotransporter" evidence="7">
    <location>
        <begin position="663"/>
        <end position="938"/>
    </location>
</feature>
<feature type="signal peptide" evidence="6">
    <location>
        <begin position="1"/>
        <end position="26"/>
    </location>
</feature>
<dbReference type="Pfam" id="PF12951">
    <property type="entry name" value="PATR"/>
    <property type="match status" value="1"/>
</dbReference>
<dbReference type="SMART" id="SM00869">
    <property type="entry name" value="Autotransporter"/>
    <property type="match status" value="1"/>
</dbReference>
<dbReference type="PANTHER" id="PTHR42884">
    <property type="entry name" value="PROPROTEIN CONVERTASE SUBTILISIN/KEXIN-RELATED"/>
    <property type="match status" value="1"/>
</dbReference>
<gene>
    <name evidence="8" type="ORF">C7I84_12785</name>
</gene>
<evidence type="ECO:0000256" key="5">
    <source>
        <dbReference type="PROSITE-ProRule" id="PRU01240"/>
    </source>
</evidence>
<dbReference type="PROSITE" id="PS51208">
    <property type="entry name" value="AUTOTRANSPORTER"/>
    <property type="match status" value="1"/>
</dbReference>
<dbReference type="SUPFAM" id="SSF103515">
    <property type="entry name" value="Autotransporter"/>
    <property type="match status" value="1"/>
</dbReference>
<evidence type="ECO:0000313" key="8">
    <source>
        <dbReference type="EMBL" id="PSJ59510.1"/>
    </source>
</evidence>
<dbReference type="GO" id="GO:0016485">
    <property type="term" value="P:protein processing"/>
    <property type="evidence" value="ECO:0007669"/>
    <property type="project" value="TreeGrafter"/>
</dbReference>
<evidence type="ECO:0000259" key="7">
    <source>
        <dbReference type="PROSITE" id="PS51208"/>
    </source>
</evidence>
<organism evidence="8 9">
    <name type="scientific">Kumtagia ephedrae</name>
    <dbReference type="NCBI Taxonomy" id="2116701"/>
    <lineage>
        <taxon>Bacteria</taxon>
        <taxon>Pseudomonadati</taxon>
        <taxon>Pseudomonadota</taxon>
        <taxon>Alphaproteobacteria</taxon>
        <taxon>Hyphomicrobiales</taxon>
        <taxon>Phyllobacteriaceae</taxon>
        <taxon>Kumtagia</taxon>
    </lineage>
</organism>
<dbReference type="PRINTS" id="PR00723">
    <property type="entry name" value="SUBTILISIN"/>
</dbReference>
<dbReference type="InterPro" id="IPR005546">
    <property type="entry name" value="Autotransporte_beta"/>
</dbReference>
<reference evidence="8 9" key="1">
    <citation type="submission" date="2018-03" db="EMBL/GenBank/DDBJ databases">
        <title>The draft genome of Mesorhizobium sp. 6GN-30.</title>
        <authorList>
            <person name="Liu L."/>
            <person name="Li L."/>
            <person name="Wang T."/>
            <person name="Zhang X."/>
            <person name="Liang L."/>
        </authorList>
    </citation>
    <scope>NUCLEOTIDE SEQUENCE [LARGE SCALE GENOMIC DNA]</scope>
    <source>
        <strain evidence="8 9">6GN30</strain>
    </source>
</reference>
<comment type="similarity">
    <text evidence="5">Belongs to the peptidase S8 family.</text>
</comment>
<keyword evidence="3 5" id="KW-0378">Hydrolase</keyword>
<proteinExistence type="inferred from homology"/>
<dbReference type="PROSITE" id="PS00137">
    <property type="entry name" value="SUBTILASE_HIS"/>
    <property type="match status" value="1"/>
</dbReference>
<keyword evidence="2 6" id="KW-0732">Signal</keyword>
<dbReference type="OrthoDB" id="9804931at2"/>
<dbReference type="InterPro" id="IPR006315">
    <property type="entry name" value="OM_autotransptr_brl_dom"/>
</dbReference>